<name>A0ACD1A961_9FIRM</name>
<sequence length="215" mass="23821">MNRRKMIIAAIAIAIMLLGTGYAYWTETLTISNSVSTGYLDVKFIDADAWDYDDSETFLHRSNLVIAHKTIASDGQSISLTVDNLYPGAGASLDFLVENTGSVPAKIGTVTGTVIENPDLADALDYYVDTVKVYTRGSSQSFEIEPIKADTVQDFALQLQKNLKDIILNPGDKLYLYRSQEHPGYDIIMPASITGDEFEDEQLKFNLELTFTQVN</sequence>
<organism evidence="1 2">
    <name type="scientific">Anoxybacterium hadale</name>
    <dbReference type="NCBI Taxonomy" id="3408580"/>
    <lineage>
        <taxon>Bacteria</taxon>
        <taxon>Bacillati</taxon>
        <taxon>Bacillota</taxon>
        <taxon>Clostridia</taxon>
        <taxon>Peptostreptococcales</taxon>
        <taxon>Anaerovoracaceae</taxon>
        <taxon>Anoxybacterium</taxon>
    </lineage>
</organism>
<dbReference type="EMBL" id="CP042469">
    <property type="protein sequence ID" value="QOX62835.1"/>
    <property type="molecule type" value="Genomic_DNA"/>
</dbReference>
<proteinExistence type="predicted"/>
<evidence type="ECO:0000313" key="2">
    <source>
        <dbReference type="Proteomes" id="UP000594014"/>
    </source>
</evidence>
<accession>A0ACD1A961</accession>
<reference evidence="1" key="1">
    <citation type="submission" date="2019-08" db="EMBL/GenBank/DDBJ databases">
        <title>Genome sequence of Clostridiales bacterium MT110.</title>
        <authorList>
            <person name="Cao J."/>
        </authorList>
    </citation>
    <scope>NUCLEOTIDE SEQUENCE</scope>
    <source>
        <strain evidence="1">MT110</strain>
    </source>
</reference>
<protein>
    <submittedName>
        <fullName evidence="1">Uncharacterized protein</fullName>
    </submittedName>
</protein>
<gene>
    <name evidence="1" type="ORF">FRZ06_05485</name>
</gene>
<keyword evidence="2" id="KW-1185">Reference proteome</keyword>
<evidence type="ECO:0000313" key="1">
    <source>
        <dbReference type="EMBL" id="QOX62835.1"/>
    </source>
</evidence>
<dbReference type="Proteomes" id="UP000594014">
    <property type="component" value="Chromosome"/>
</dbReference>